<sequence length="132" mass="15198">MEYNPELHSIKCPKCGHGMAEIRYGDVAIDRCSNCHGLWFDTGEAELLKTKWMGDALDIGDPSLGKRWDKVEDIACPRCGKDMEKLSDPKQKHIWYEMCPEHGMFMDAGEFSDYKHETLADRFRSLIKGARR</sequence>
<protein>
    <submittedName>
        <fullName evidence="2">Zf-TFIIB domain-containing protein</fullName>
    </submittedName>
</protein>
<dbReference type="KEGG" id="kim:G3T16_08420"/>
<dbReference type="InterPro" id="IPR027392">
    <property type="entry name" value="TF_Znf"/>
</dbReference>
<reference evidence="2 3" key="1">
    <citation type="submission" date="2020-02" db="EMBL/GenBank/DDBJ databases">
        <title>Genome sequencing for Kineobactrum sp. M2.</title>
        <authorList>
            <person name="Park S.-J."/>
        </authorList>
    </citation>
    <scope>NUCLEOTIDE SEQUENCE [LARGE SCALE GENOMIC DNA]</scope>
    <source>
        <strain evidence="2 3">M2</strain>
    </source>
</reference>
<name>A0A6C0U001_9GAMM</name>
<evidence type="ECO:0000313" key="3">
    <source>
        <dbReference type="Proteomes" id="UP000477680"/>
    </source>
</evidence>
<feature type="domain" description="Transcription factor zinc-finger" evidence="1">
    <location>
        <begin position="11"/>
        <end position="49"/>
    </location>
</feature>
<dbReference type="Proteomes" id="UP000477680">
    <property type="component" value="Chromosome"/>
</dbReference>
<organism evidence="2 3">
    <name type="scientific">Kineobactrum salinum</name>
    <dbReference type="NCBI Taxonomy" id="2708301"/>
    <lineage>
        <taxon>Bacteria</taxon>
        <taxon>Pseudomonadati</taxon>
        <taxon>Pseudomonadota</taxon>
        <taxon>Gammaproteobacteria</taxon>
        <taxon>Cellvibrionales</taxon>
        <taxon>Halieaceae</taxon>
        <taxon>Kineobactrum</taxon>
    </lineage>
</organism>
<keyword evidence="3" id="KW-1185">Reference proteome</keyword>
<gene>
    <name evidence="2" type="ORF">G3T16_08420</name>
</gene>
<dbReference type="Pfam" id="PF13453">
    <property type="entry name" value="Zn_ribbon_TFIIB"/>
    <property type="match status" value="1"/>
</dbReference>
<dbReference type="RefSeq" id="WP_163494661.1">
    <property type="nucleotide sequence ID" value="NZ_CP048711.1"/>
</dbReference>
<proteinExistence type="predicted"/>
<evidence type="ECO:0000313" key="2">
    <source>
        <dbReference type="EMBL" id="QIB65422.1"/>
    </source>
</evidence>
<accession>A0A6C0U001</accession>
<dbReference type="AlphaFoldDB" id="A0A6C0U001"/>
<evidence type="ECO:0000259" key="1">
    <source>
        <dbReference type="Pfam" id="PF13453"/>
    </source>
</evidence>
<dbReference type="EMBL" id="CP048711">
    <property type="protein sequence ID" value="QIB65422.1"/>
    <property type="molecule type" value="Genomic_DNA"/>
</dbReference>